<reference evidence="2 3" key="1">
    <citation type="submission" date="2021-12" db="EMBL/GenBank/DDBJ databases">
        <title>Genome sequencing of bacteria with rrn-lacking chromosome and rrn-plasmid.</title>
        <authorList>
            <person name="Anda M."/>
            <person name="Iwasaki W."/>
        </authorList>
    </citation>
    <scope>NUCLEOTIDE SEQUENCE [LARGE SCALE GENOMIC DNA]</scope>
    <source>
        <strain evidence="2 3">NBRC 101262</strain>
    </source>
</reference>
<keyword evidence="1" id="KW-0732">Signal</keyword>
<feature type="chain" id="PRO_5045154382" description="Bacterial surface antigen (D15) domain-containing protein" evidence="1">
    <location>
        <begin position="21"/>
        <end position="381"/>
    </location>
</feature>
<protein>
    <recommendedName>
        <fullName evidence="4">Bacterial surface antigen (D15) domain-containing protein</fullName>
    </recommendedName>
</protein>
<feature type="signal peptide" evidence="1">
    <location>
        <begin position="1"/>
        <end position="20"/>
    </location>
</feature>
<evidence type="ECO:0000313" key="2">
    <source>
        <dbReference type="EMBL" id="BDD00312.1"/>
    </source>
</evidence>
<accession>A0ABM7VHV4</accession>
<organism evidence="2 3">
    <name type="scientific">Persicobacter psychrovividus</name>
    <dbReference type="NCBI Taxonomy" id="387638"/>
    <lineage>
        <taxon>Bacteria</taxon>
        <taxon>Pseudomonadati</taxon>
        <taxon>Bacteroidota</taxon>
        <taxon>Cytophagia</taxon>
        <taxon>Cytophagales</taxon>
        <taxon>Persicobacteraceae</taxon>
        <taxon>Persicobacter</taxon>
    </lineage>
</organism>
<dbReference type="Gene3D" id="2.40.160.50">
    <property type="entry name" value="membrane protein fhac: a member of the omp85/tpsb transporter family"/>
    <property type="match status" value="1"/>
</dbReference>
<proteinExistence type="predicted"/>
<name>A0ABM7VHV4_9BACT</name>
<dbReference type="RefSeq" id="WP_338397260.1">
    <property type="nucleotide sequence ID" value="NZ_AP025292.1"/>
</dbReference>
<evidence type="ECO:0000313" key="3">
    <source>
        <dbReference type="Proteomes" id="UP001354989"/>
    </source>
</evidence>
<gene>
    <name evidence="2" type="ORF">PEPS_25920</name>
</gene>
<dbReference type="Proteomes" id="UP001354989">
    <property type="component" value="Chromosome"/>
</dbReference>
<evidence type="ECO:0000256" key="1">
    <source>
        <dbReference type="SAM" id="SignalP"/>
    </source>
</evidence>
<keyword evidence="3" id="KW-1185">Reference proteome</keyword>
<evidence type="ECO:0008006" key="4">
    <source>
        <dbReference type="Google" id="ProtNLM"/>
    </source>
</evidence>
<dbReference type="EMBL" id="AP025292">
    <property type="protein sequence ID" value="BDD00312.1"/>
    <property type="molecule type" value="Genomic_DNA"/>
</dbReference>
<sequence>MKKKGLILMLLCTAFISAFAQDVVEGQDNFEKGSMEFVEQVMDLITIDRPKYTLSFYPLLDYSEQVGLDVGIMPVIVFKSHLQEVQKSKYSRPTSIVPSFSYSTKGQLHLDADLIYYNPNGWLVTSRMLWTRIPDTFFGIGGPTGEETSFFANTFGLEGVVLHPITDKFFLGGSYDLSWVSNSGFSNGGLNENINGYEGGFLTGIGLDARFDTRNDILYPTKGEIFTFDYRYYFGDFTFQHFELDLASFWSIGSPKNVIGVQGYYEFVVGDDVPFYKLPSLGGSRLLRSIGHPNKYIDNHIYYLQTEYRRHIYGRFGAAFFGGWGNRREDWSASLTRDGKWMCGAGLRFQLLPKDHINFRLDIGKSPGEEVAIFFTMRESF</sequence>